<proteinExistence type="predicted"/>
<evidence type="ECO:0000313" key="2">
    <source>
        <dbReference type="Proteomes" id="UP000616151"/>
    </source>
</evidence>
<protein>
    <submittedName>
        <fullName evidence="1">Peptide ABC transporter substrate-binding protein</fullName>
    </submittedName>
</protein>
<name>A0ACC5RAX1_9HYPH</name>
<reference evidence="1" key="1">
    <citation type="submission" date="2021-01" db="EMBL/GenBank/DDBJ databases">
        <authorList>
            <person name="Sun Q."/>
        </authorList>
    </citation>
    <scope>NUCLEOTIDE SEQUENCE</scope>
    <source>
        <strain evidence="1">YIM B02566</strain>
    </source>
</reference>
<dbReference type="EMBL" id="JAENHL010000008">
    <property type="protein sequence ID" value="MBK1869528.1"/>
    <property type="molecule type" value="Genomic_DNA"/>
</dbReference>
<organism evidence="1 2">
    <name type="scientific">Taklimakanibacter albus</name>
    <dbReference type="NCBI Taxonomy" id="2800327"/>
    <lineage>
        <taxon>Bacteria</taxon>
        <taxon>Pseudomonadati</taxon>
        <taxon>Pseudomonadota</taxon>
        <taxon>Alphaproteobacteria</taxon>
        <taxon>Hyphomicrobiales</taxon>
        <taxon>Aestuariivirgaceae</taxon>
        <taxon>Taklimakanibacter</taxon>
    </lineage>
</organism>
<evidence type="ECO:0000313" key="1">
    <source>
        <dbReference type="EMBL" id="MBK1869528.1"/>
    </source>
</evidence>
<accession>A0ACC5RAX1</accession>
<gene>
    <name evidence="1" type="ORF">JHL16_24425</name>
</gene>
<dbReference type="Proteomes" id="UP000616151">
    <property type="component" value="Unassembled WGS sequence"/>
</dbReference>
<keyword evidence="2" id="KW-1185">Reference proteome</keyword>
<comment type="caution">
    <text evidence="1">The sequence shown here is derived from an EMBL/GenBank/DDBJ whole genome shotgun (WGS) entry which is preliminary data.</text>
</comment>
<sequence length="545" mass="59228">MGYFNHINRLRNISAITALLALGAVPAAADAQNGVLRVGTSFSCSSLNPYTTTQSSCLAALRLMYPSLGQASGSEVLPDLATSWSSDDKGAVWTFKLKTGQWSDGKPLTAKDAAFTFNMLLKHVNGPTARRARAIANVEKAEAADDQTLVITFKQPTSNAVGRLAQILIVPEHVWAPLAEGDGTKIATFPNDEPVVGGPFKLARFAADQVILLEANGDYFGAAPALKGVGIQFFTDSTSMVQALVNKQLDLVTPLPVTSVEAVKKAGITVASYPGLRFHSWLFNSSENQKAFPEIRDIKLRQAFAHAIDRKKIAEVAYLGFATPGDSMVPKVTGDWSNPKIVPETFDLDLANKLLDEAGYAKGADGWRTTNGRKMSYKVLIPANVEGAEGLRALEIVTADFKQIGVELITEQSDNATIAAAITGPDNTFADSTIAQWGWIPQMDPDFILSVVLCSQIGGLSETAYCNKDYDALYDAQAKEVDLEKRKQTVWQMQEILERDRPYIVTVQQNNVEAYARGWSGFIENPIGFLDYTSNRPFMSMKPGN</sequence>